<sequence>LYCIDDDGDQYTVPPRKEIKPFFQLIGTRRHQARHVLNEGLLLSPAPPFGGTSLGMSHSKCTTHLTQHRHISIHPGEPVTPGLSCVCTQMATGEAPGPCGGDNLHTGIRGTMHRNWRDLKRAAQIVLQKFFPTEQLDDFCSRTIIRRLYLFSRHSSADLESVTVLTPAEKGAKSTSFTVIRIIHSPICPCAHPGQVITIRMKAAITSAFSKESAMLDSHSLACTKGTTEDFSAIFNISIERHGSSPYYHFTSVANFEVNRE</sequence>
<dbReference type="EMBL" id="JAKELL010000046">
    <property type="protein sequence ID" value="KAH8987586.1"/>
    <property type="molecule type" value="Genomic_DNA"/>
</dbReference>
<reference evidence="1" key="1">
    <citation type="submission" date="2022-01" db="EMBL/GenBank/DDBJ databases">
        <title>Comparative genomics reveals a dynamic genome evolution in the ectomycorrhizal milk-cap (Lactarius) mushrooms.</title>
        <authorList>
            <consortium name="DOE Joint Genome Institute"/>
            <person name="Lebreton A."/>
            <person name="Tang N."/>
            <person name="Kuo A."/>
            <person name="LaButti K."/>
            <person name="Drula E."/>
            <person name="Barry K."/>
            <person name="Clum A."/>
            <person name="Lipzen A."/>
            <person name="Mousain D."/>
            <person name="Ng V."/>
            <person name="Wang R."/>
            <person name="Wang X."/>
            <person name="Dai Y."/>
            <person name="Henrissat B."/>
            <person name="Grigoriev I.V."/>
            <person name="Guerin-Laguette A."/>
            <person name="Yu F."/>
            <person name="Martin F.M."/>
        </authorList>
    </citation>
    <scope>NUCLEOTIDE SEQUENCE</scope>
    <source>
        <strain evidence="1">QP</strain>
    </source>
</reference>
<accession>A0AAD4LDB0</accession>
<evidence type="ECO:0000313" key="1">
    <source>
        <dbReference type="EMBL" id="KAH8987586.1"/>
    </source>
</evidence>
<gene>
    <name evidence="1" type="ORF">EDB92DRAFT_1875147</name>
</gene>
<dbReference type="Proteomes" id="UP001201163">
    <property type="component" value="Unassembled WGS sequence"/>
</dbReference>
<keyword evidence="2" id="KW-1185">Reference proteome</keyword>
<name>A0AAD4LDB0_9AGAM</name>
<comment type="caution">
    <text evidence="1">The sequence shown here is derived from an EMBL/GenBank/DDBJ whole genome shotgun (WGS) entry which is preliminary data.</text>
</comment>
<evidence type="ECO:0000313" key="2">
    <source>
        <dbReference type="Proteomes" id="UP001201163"/>
    </source>
</evidence>
<feature type="non-terminal residue" evidence="1">
    <location>
        <position position="261"/>
    </location>
</feature>
<organism evidence="1 2">
    <name type="scientific">Lactarius akahatsu</name>
    <dbReference type="NCBI Taxonomy" id="416441"/>
    <lineage>
        <taxon>Eukaryota</taxon>
        <taxon>Fungi</taxon>
        <taxon>Dikarya</taxon>
        <taxon>Basidiomycota</taxon>
        <taxon>Agaricomycotina</taxon>
        <taxon>Agaricomycetes</taxon>
        <taxon>Russulales</taxon>
        <taxon>Russulaceae</taxon>
        <taxon>Lactarius</taxon>
    </lineage>
</organism>
<dbReference type="AlphaFoldDB" id="A0AAD4LDB0"/>
<protein>
    <submittedName>
        <fullName evidence="1">Uncharacterized protein</fullName>
    </submittedName>
</protein>
<proteinExistence type="predicted"/>